<name>A0A9P6JV33_9AGAR</name>
<protein>
    <submittedName>
        <fullName evidence="2">Uncharacterized protein</fullName>
    </submittedName>
</protein>
<keyword evidence="3" id="KW-1185">Reference proteome</keyword>
<evidence type="ECO:0000256" key="1">
    <source>
        <dbReference type="SAM" id="MobiDB-lite"/>
    </source>
</evidence>
<dbReference type="EMBL" id="MU157829">
    <property type="protein sequence ID" value="KAF9533090.1"/>
    <property type="molecule type" value="Genomic_DNA"/>
</dbReference>
<accession>A0A9P6JV33</accession>
<feature type="region of interest" description="Disordered" evidence="1">
    <location>
        <begin position="1"/>
        <end position="75"/>
    </location>
</feature>
<dbReference type="AlphaFoldDB" id="A0A9P6JV33"/>
<evidence type="ECO:0000313" key="3">
    <source>
        <dbReference type="Proteomes" id="UP000807306"/>
    </source>
</evidence>
<reference evidence="2" key="1">
    <citation type="submission" date="2020-11" db="EMBL/GenBank/DDBJ databases">
        <authorList>
            <consortium name="DOE Joint Genome Institute"/>
            <person name="Ahrendt S."/>
            <person name="Riley R."/>
            <person name="Andreopoulos W."/>
            <person name="Labutti K."/>
            <person name="Pangilinan J."/>
            <person name="Ruiz-Duenas F.J."/>
            <person name="Barrasa J.M."/>
            <person name="Sanchez-Garcia M."/>
            <person name="Camarero S."/>
            <person name="Miyauchi S."/>
            <person name="Serrano A."/>
            <person name="Linde D."/>
            <person name="Babiker R."/>
            <person name="Drula E."/>
            <person name="Ayuso-Fernandez I."/>
            <person name="Pacheco R."/>
            <person name="Padilla G."/>
            <person name="Ferreira P."/>
            <person name="Barriuso J."/>
            <person name="Kellner H."/>
            <person name="Castanera R."/>
            <person name="Alfaro M."/>
            <person name="Ramirez L."/>
            <person name="Pisabarro A.G."/>
            <person name="Kuo A."/>
            <person name="Tritt A."/>
            <person name="Lipzen A."/>
            <person name="He G."/>
            <person name="Yan M."/>
            <person name="Ng V."/>
            <person name="Cullen D."/>
            <person name="Martin F."/>
            <person name="Rosso M.-N."/>
            <person name="Henrissat B."/>
            <person name="Hibbett D."/>
            <person name="Martinez A.T."/>
            <person name="Grigoriev I.V."/>
        </authorList>
    </citation>
    <scope>NUCLEOTIDE SEQUENCE</scope>
    <source>
        <strain evidence="2">CBS 506.95</strain>
    </source>
</reference>
<gene>
    <name evidence="2" type="ORF">CPB83DRAFT_890218</name>
</gene>
<proteinExistence type="predicted"/>
<comment type="caution">
    <text evidence="2">The sequence shown here is derived from an EMBL/GenBank/DDBJ whole genome shotgun (WGS) entry which is preliminary data.</text>
</comment>
<organism evidence="2 3">
    <name type="scientific">Crepidotus variabilis</name>
    <dbReference type="NCBI Taxonomy" id="179855"/>
    <lineage>
        <taxon>Eukaryota</taxon>
        <taxon>Fungi</taxon>
        <taxon>Dikarya</taxon>
        <taxon>Basidiomycota</taxon>
        <taxon>Agaricomycotina</taxon>
        <taxon>Agaricomycetes</taxon>
        <taxon>Agaricomycetidae</taxon>
        <taxon>Agaricales</taxon>
        <taxon>Agaricineae</taxon>
        <taxon>Crepidotaceae</taxon>
        <taxon>Crepidotus</taxon>
    </lineage>
</organism>
<feature type="compositionally biased region" description="Basic and acidic residues" evidence="1">
    <location>
        <begin position="98"/>
        <end position="117"/>
    </location>
</feature>
<evidence type="ECO:0000313" key="2">
    <source>
        <dbReference type="EMBL" id="KAF9533090.1"/>
    </source>
</evidence>
<sequence>MSSVSKATTAHSGNTEKPLPDPHVHGANALPPSAVVEPTRVETPAQQGSTAPGDGHVVHDHHASHTNTSAGASEKLPFKEQVIAYAQKTRGTILGKPGLKEHGDAILDGQTTHEQDRKPRRQSTSN</sequence>
<feature type="compositionally biased region" description="Polar residues" evidence="1">
    <location>
        <begin position="1"/>
        <end position="15"/>
    </location>
</feature>
<dbReference type="OrthoDB" id="3361009at2759"/>
<dbReference type="Proteomes" id="UP000807306">
    <property type="component" value="Unassembled WGS sequence"/>
</dbReference>
<feature type="region of interest" description="Disordered" evidence="1">
    <location>
        <begin position="94"/>
        <end position="126"/>
    </location>
</feature>